<gene>
    <name evidence="8" type="primary">A07g508900.1_BraROA</name>
    <name evidence="8" type="ORF">IGI04_028808</name>
</gene>
<comment type="similarity">
    <text evidence="2">Belongs to the peptidase S54 family.</text>
</comment>
<evidence type="ECO:0000256" key="1">
    <source>
        <dbReference type="ARBA" id="ARBA00004141"/>
    </source>
</evidence>
<evidence type="ECO:0000256" key="2">
    <source>
        <dbReference type="ARBA" id="ARBA00009045"/>
    </source>
</evidence>
<evidence type="ECO:0000259" key="7">
    <source>
        <dbReference type="Pfam" id="PF01694"/>
    </source>
</evidence>
<feature type="domain" description="Peptidase S54 rhomboid" evidence="7">
    <location>
        <begin position="144"/>
        <end position="300"/>
    </location>
</feature>
<keyword evidence="9" id="KW-1185">Reference proteome</keyword>
<evidence type="ECO:0000256" key="4">
    <source>
        <dbReference type="ARBA" id="ARBA00022989"/>
    </source>
</evidence>
<sequence>MHALFSRRFVVGSSSSSQLTKSLMKKKLAFSHSSQSRHILSHLPSSSFVTRFVPSLLSLSEKAHGSGSVLEARAGFFYTQLPPPKPWVFTGFQKRGWKSWFNGANGVVFGLIIANAAVFTMWKVYDREWMIKNFALSLKSFMTGHIHTLITSGFSNVGTSQLIMNMIGLYYFGTRIARTLGPVYLLKLYIAGSLAGSLLFLSAHAVMAILKSQGVSYKGQSKPIGLLGPQGSVYAIALLDMCLYPKVTTYFAFICRVPVMLVILSFENKVLKVLDGEQKSITAGMIHAVGGAMVAAIAWRRIKKEKDKKKMHALFSRRFVVGSSSSSQLTKSLMKKKKLAFSHLSQSRHVLSHLLPSSGLASSSSSVGLRSEKINGFFANTLRRNTHLKLKPGSLLEARARFFDPQLLPKPWVFTGFQKRGWKSWFNGANGVVFGLIIANAAVFAMWNVYDKLWMLSLKTLMTGRIHTLITSGFSNVDTSQLIVNMFGVYYFGSSIARTLGPVYLLKLYFAGTLAGSLLFVSVHGVMAILKGILGLGHDLLKVLKGEKKSVTIDSMHTGGGAMTKEMHTILPRRFVVFGCCSWQLTKSLMMEKKPTFSYTSHSHHNHFLSHLLPSGIASSSSEIHGFFASTLRRYTHLKLKPGSLLESRAGFFDPQLPPKPWGFTGFQKRGWYIIARTLGPVYLLKLYFAGSLAGSLLFISVHGVMAVLKPITLLDIFLYPKVTTYFAFIFRVPIMMGKKKSLTMASIHMGGGAMVAAIAWRQIRKGRFYR</sequence>
<reference evidence="8 9" key="1">
    <citation type="submission" date="2021-03" db="EMBL/GenBank/DDBJ databases">
        <authorList>
            <person name="King G.J."/>
            <person name="Bancroft I."/>
            <person name="Baten A."/>
            <person name="Bloomfield J."/>
            <person name="Borpatragohain P."/>
            <person name="He Z."/>
            <person name="Irish N."/>
            <person name="Irwin J."/>
            <person name="Liu K."/>
            <person name="Mauleon R.P."/>
            <person name="Moore J."/>
            <person name="Morris R."/>
            <person name="Ostergaard L."/>
            <person name="Wang B."/>
            <person name="Wells R."/>
        </authorList>
    </citation>
    <scope>NUCLEOTIDE SEQUENCE [LARGE SCALE GENOMIC DNA]</scope>
    <source>
        <strain evidence="8">R-o-18</strain>
        <tissue evidence="8">Leaf</tissue>
    </source>
</reference>
<feature type="transmembrane region" description="Helical" evidence="6">
    <location>
        <begin position="146"/>
        <end position="172"/>
    </location>
</feature>
<evidence type="ECO:0000256" key="3">
    <source>
        <dbReference type="ARBA" id="ARBA00022692"/>
    </source>
</evidence>
<feature type="transmembrane region" description="Helical" evidence="6">
    <location>
        <begin position="429"/>
        <end position="450"/>
    </location>
</feature>
<dbReference type="Proteomes" id="UP000823674">
    <property type="component" value="Chromosome A07"/>
</dbReference>
<feature type="transmembrane region" description="Helical" evidence="6">
    <location>
        <begin position="508"/>
        <end position="530"/>
    </location>
</feature>
<dbReference type="EMBL" id="JADBGQ010000009">
    <property type="protein sequence ID" value="KAG5380966.1"/>
    <property type="molecule type" value="Genomic_DNA"/>
</dbReference>
<feature type="transmembrane region" description="Helical" evidence="6">
    <location>
        <begin position="281"/>
        <end position="302"/>
    </location>
</feature>
<keyword evidence="4 6" id="KW-1133">Transmembrane helix</keyword>
<organism evidence="8 9">
    <name type="scientific">Brassica rapa subsp. trilocularis</name>
    <dbReference type="NCBI Taxonomy" id="1813537"/>
    <lineage>
        <taxon>Eukaryota</taxon>
        <taxon>Viridiplantae</taxon>
        <taxon>Streptophyta</taxon>
        <taxon>Embryophyta</taxon>
        <taxon>Tracheophyta</taxon>
        <taxon>Spermatophyta</taxon>
        <taxon>Magnoliopsida</taxon>
        <taxon>eudicotyledons</taxon>
        <taxon>Gunneridae</taxon>
        <taxon>Pentapetalae</taxon>
        <taxon>rosids</taxon>
        <taxon>malvids</taxon>
        <taxon>Brassicales</taxon>
        <taxon>Brassicaceae</taxon>
        <taxon>Brassiceae</taxon>
        <taxon>Brassica</taxon>
    </lineage>
</organism>
<evidence type="ECO:0000313" key="8">
    <source>
        <dbReference type="EMBL" id="KAG5380966.1"/>
    </source>
</evidence>
<dbReference type="PANTHER" id="PTHR43731:SF33">
    <property type="entry name" value="RHOMBOID-LIKE PROTEIN 16, CHLOROPLASTIC-RELATED"/>
    <property type="match status" value="1"/>
</dbReference>
<feature type="transmembrane region" description="Helical" evidence="6">
    <location>
        <begin position="107"/>
        <end position="125"/>
    </location>
</feature>
<evidence type="ECO:0000313" key="9">
    <source>
        <dbReference type="Proteomes" id="UP000823674"/>
    </source>
</evidence>
<feature type="transmembrane region" description="Helical" evidence="6">
    <location>
        <begin position="184"/>
        <end position="210"/>
    </location>
</feature>
<dbReference type="InterPro" id="IPR035952">
    <property type="entry name" value="Rhomboid-like_sf"/>
</dbReference>
<feature type="transmembrane region" description="Helical" evidence="6">
    <location>
        <begin position="687"/>
        <end position="706"/>
    </location>
</feature>
<dbReference type="InterPro" id="IPR022764">
    <property type="entry name" value="Peptidase_S54_rhomboid_dom"/>
</dbReference>
<dbReference type="Pfam" id="PF01694">
    <property type="entry name" value="Rhomboid"/>
    <property type="match status" value="2"/>
</dbReference>
<feature type="transmembrane region" description="Helical" evidence="6">
    <location>
        <begin position="743"/>
        <end position="761"/>
    </location>
</feature>
<comment type="subcellular location">
    <subcellularLocation>
        <location evidence="1">Membrane</location>
        <topology evidence="1">Multi-pass membrane protein</topology>
    </subcellularLocation>
</comment>
<comment type="caution">
    <text evidence="8">The sequence shown here is derived from an EMBL/GenBank/DDBJ whole genome shotgun (WGS) entry which is preliminary data.</text>
</comment>
<evidence type="ECO:0000256" key="5">
    <source>
        <dbReference type="ARBA" id="ARBA00023136"/>
    </source>
</evidence>
<feature type="domain" description="Peptidase S54 rhomboid" evidence="7">
    <location>
        <begin position="465"/>
        <end position="528"/>
    </location>
</feature>
<dbReference type="PANTHER" id="PTHR43731">
    <property type="entry name" value="RHOMBOID PROTEASE"/>
    <property type="match status" value="1"/>
</dbReference>
<dbReference type="Gene3D" id="1.20.1540.10">
    <property type="entry name" value="Rhomboid-like"/>
    <property type="match status" value="2"/>
</dbReference>
<feature type="transmembrane region" description="Helical" evidence="6">
    <location>
        <begin position="712"/>
        <end position="731"/>
    </location>
</feature>
<keyword evidence="5 6" id="KW-0472">Membrane</keyword>
<evidence type="ECO:0000256" key="6">
    <source>
        <dbReference type="SAM" id="Phobius"/>
    </source>
</evidence>
<keyword evidence="3 6" id="KW-0812">Transmembrane</keyword>
<name>A0ABQ7L5C6_BRACM</name>
<protein>
    <recommendedName>
        <fullName evidence="7">Peptidase S54 rhomboid domain-containing protein</fullName>
    </recommendedName>
</protein>
<proteinExistence type="inferred from homology"/>
<dbReference type="InterPro" id="IPR050925">
    <property type="entry name" value="Rhomboid_protease_S54"/>
</dbReference>
<accession>A0ABQ7L5C6</accession>
<dbReference type="SUPFAM" id="SSF144091">
    <property type="entry name" value="Rhomboid-like"/>
    <property type="match status" value="2"/>
</dbReference>